<dbReference type="PANTHER" id="PTHR48098">
    <property type="entry name" value="ENTEROCHELIN ESTERASE-RELATED"/>
    <property type="match status" value="1"/>
</dbReference>
<dbReference type="AlphaFoldDB" id="A0A7G8BK35"/>
<dbReference type="Gene3D" id="3.40.50.1820">
    <property type="entry name" value="alpha/beta hydrolase"/>
    <property type="match status" value="1"/>
</dbReference>
<feature type="signal peptide" evidence="1">
    <location>
        <begin position="1"/>
        <end position="24"/>
    </location>
</feature>
<dbReference type="RefSeq" id="WP_186743914.1">
    <property type="nucleotide sequence ID" value="NZ_CP060394.1"/>
</dbReference>
<dbReference type="InterPro" id="IPR000801">
    <property type="entry name" value="Esterase-like"/>
</dbReference>
<dbReference type="Proteomes" id="UP000515312">
    <property type="component" value="Chromosome"/>
</dbReference>
<reference evidence="2 3" key="1">
    <citation type="submission" date="2020-08" db="EMBL/GenBank/DDBJ databases">
        <title>Edaphobacter telluris sp. nov. and Acidobacterium dinghuensis sp. nov., two acidobacteria isolated from forest soil.</title>
        <authorList>
            <person name="Fu J."/>
            <person name="Qiu L."/>
        </authorList>
    </citation>
    <scope>NUCLEOTIDE SEQUENCE [LARGE SCALE GENOMIC DNA]</scope>
    <source>
        <strain evidence="2">4Y35</strain>
    </source>
</reference>
<proteinExistence type="predicted"/>
<dbReference type="InterPro" id="IPR050583">
    <property type="entry name" value="Mycobacterial_A85_antigen"/>
</dbReference>
<sequence>MKKRQILGATALLAMALNAVSTLAQSAKGQIIDRQVISMNFAGNRIGVSPVRKMVIYLPPGYLTSTHRYPVIYFLPNPFEENYRFDFDHRDAQGLFDLAIAEGVIKDFILVAVDMNTPLGTSWYVNSPVTGNWEDLMIQELIPYIDANFKTFPNRDSRGIAGIFIGGYGAIRLGMRHPDVFGSVYAMHPVGTGTGVGVSMTIPKWDILTNAKSMDDVKQDGGTRIFTTMFQAHLPDPAKPPLFVDLPGRQENGKLIIDVKLMDRFRNNFYLETMIPQYANNLKSLRGFKFDWTRNDANYDHVYANQAFTRKLNEFGVAHGAEEYTGPFDESNWGADGRIYTEVLPFFARYLVFDIDPQIHHQ</sequence>
<name>A0A7G8BK35_9BACT</name>
<dbReference type="EMBL" id="CP060394">
    <property type="protein sequence ID" value="QNI32905.1"/>
    <property type="molecule type" value="Genomic_DNA"/>
</dbReference>
<dbReference type="KEGG" id="adin:H7849_02610"/>
<keyword evidence="1" id="KW-0732">Signal</keyword>
<feature type="chain" id="PRO_5028950665" evidence="1">
    <location>
        <begin position="25"/>
        <end position="362"/>
    </location>
</feature>
<evidence type="ECO:0000313" key="2">
    <source>
        <dbReference type="EMBL" id="QNI32905.1"/>
    </source>
</evidence>
<keyword evidence="3" id="KW-1185">Reference proteome</keyword>
<dbReference type="InterPro" id="IPR029058">
    <property type="entry name" value="AB_hydrolase_fold"/>
</dbReference>
<organism evidence="2 3">
    <name type="scientific">Alloacidobacterium dinghuense</name>
    <dbReference type="NCBI Taxonomy" id="2763107"/>
    <lineage>
        <taxon>Bacteria</taxon>
        <taxon>Pseudomonadati</taxon>
        <taxon>Acidobacteriota</taxon>
        <taxon>Terriglobia</taxon>
        <taxon>Terriglobales</taxon>
        <taxon>Acidobacteriaceae</taxon>
        <taxon>Alloacidobacterium</taxon>
    </lineage>
</organism>
<evidence type="ECO:0000256" key="1">
    <source>
        <dbReference type="SAM" id="SignalP"/>
    </source>
</evidence>
<dbReference type="Pfam" id="PF00756">
    <property type="entry name" value="Esterase"/>
    <property type="match status" value="1"/>
</dbReference>
<dbReference type="SUPFAM" id="SSF53474">
    <property type="entry name" value="alpha/beta-Hydrolases"/>
    <property type="match status" value="1"/>
</dbReference>
<accession>A0A7G8BK35</accession>
<evidence type="ECO:0000313" key="3">
    <source>
        <dbReference type="Proteomes" id="UP000515312"/>
    </source>
</evidence>
<protein>
    <submittedName>
        <fullName evidence="2">Esterase</fullName>
    </submittedName>
</protein>
<gene>
    <name evidence="2" type="ORF">H7849_02610</name>
</gene>